<dbReference type="Gramene" id="QL07p044141:mrna">
    <property type="protein sequence ID" value="QL07p044141:mrna:CDS:2"/>
    <property type="gene ID" value="QL07p044141"/>
</dbReference>
<protein>
    <submittedName>
        <fullName evidence="1">Uncharacterized protein</fullName>
    </submittedName>
</protein>
<sequence length="75" mass="8401">MLLPLNQVFSEAARILQDFLEAHDDAPVLVRNPVQPKWFAPAQPRYKANFDRALFKSTDSAGFGVIIQDTNGVRS</sequence>
<proteinExistence type="predicted"/>
<dbReference type="EMBL" id="LRBV02000007">
    <property type="status" value="NOT_ANNOTATED_CDS"/>
    <property type="molecule type" value="Genomic_DNA"/>
</dbReference>
<reference evidence="1 2" key="1">
    <citation type="journal article" date="2016" name="G3 (Bethesda)">
        <title>First Draft Assembly and Annotation of the Genome of a California Endemic Oak Quercus lobata Nee (Fagaceae).</title>
        <authorList>
            <person name="Sork V.L."/>
            <person name="Fitz-Gibbon S.T."/>
            <person name="Puiu D."/>
            <person name="Crepeau M."/>
            <person name="Gugger P.F."/>
            <person name="Sherman R."/>
            <person name="Stevens K."/>
            <person name="Langley C.H."/>
            <person name="Pellegrini M."/>
            <person name="Salzberg S.L."/>
        </authorList>
    </citation>
    <scope>NUCLEOTIDE SEQUENCE [LARGE SCALE GENOMIC DNA]</scope>
    <source>
        <strain evidence="1 2">cv. SW786</strain>
    </source>
</reference>
<organism evidence="1 2">
    <name type="scientific">Quercus lobata</name>
    <name type="common">Valley oak</name>
    <dbReference type="NCBI Taxonomy" id="97700"/>
    <lineage>
        <taxon>Eukaryota</taxon>
        <taxon>Viridiplantae</taxon>
        <taxon>Streptophyta</taxon>
        <taxon>Embryophyta</taxon>
        <taxon>Tracheophyta</taxon>
        <taxon>Spermatophyta</taxon>
        <taxon>Magnoliopsida</taxon>
        <taxon>eudicotyledons</taxon>
        <taxon>Gunneridae</taxon>
        <taxon>Pentapetalae</taxon>
        <taxon>rosids</taxon>
        <taxon>fabids</taxon>
        <taxon>Fagales</taxon>
        <taxon>Fagaceae</taxon>
        <taxon>Quercus</taxon>
    </lineage>
</organism>
<keyword evidence="2" id="KW-1185">Reference proteome</keyword>
<accession>A0A7N2M8U4</accession>
<dbReference type="AlphaFoldDB" id="A0A7N2M8U4"/>
<dbReference type="EnsemblPlants" id="QL07p044141:mrna">
    <property type="protein sequence ID" value="QL07p044141:mrna:CDS:2"/>
    <property type="gene ID" value="QL07p044141"/>
</dbReference>
<dbReference type="Proteomes" id="UP000594261">
    <property type="component" value="Chromosome 7"/>
</dbReference>
<name>A0A7N2M8U4_QUELO</name>
<evidence type="ECO:0000313" key="1">
    <source>
        <dbReference type="EnsemblPlants" id="QL07p044141:mrna:CDS:2"/>
    </source>
</evidence>
<reference evidence="1" key="2">
    <citation type="submission" date="2021-01" db="UniProtKB">
        <authorList>
            <consortium name="EnsemblPlants"/>
        </authorList>
    </citation>
    <scope>IDENTIFICATION</scope>
</reference>
<dbReference type="InParanoid" id="A0A7N2M8U4"/>
<evidence type="ECO:0000313" key="2">
    <source>
        <dbReference type="Proteomes" id="UP000594261"/>
    </source>
</evidence>